<dbReference type="RefSeq" id="WP_212217370.1">
    <property type="nucleotide sequence ID" value="NZ_JAGUCO010000018.1"/>
</dbReference>
<proteinExistence type="predicted"/>
<reference evidence="1 2" key="1">
    <citation type="journal article" date="2015" name="Int. J. Syst. Evol. Microbiol.">
        <title>Carboxylicivirga linearis sp. nov., isolated from a sea cucumber culture pond.</title>
        <authorList>
            <person name="Wang F.Q."/>
            <person name="Zhou Y.X."/>
            <person name="Lin X.Z."/>
            <person name="Chen G.J."/>
            <person name="Du Z.J."/>
        </authorList>
    </citation>
    <scope>NUCLEOTIDE SEQUENCE [LARGE SCALE GENOMIC DNA]</scope>
    <source>
        <strain evidence="1 2">FB218</strain>
    </source>
</reference>
<sequence length="628" mass="72945">MKRLILYIIVAILCIPQTEAWGRHIELFPTDTVKSDTIITVLPLSFEKQSDTLRNSDPILDYINQRRTKNKFNEWVGGLLIRNEQDSSSNDNTIDYLKEYKRLSQKTIANIHITRLDPFGTSIYDTTRQAQQWIERTGNNLRFATSKRIIRKNLTMVAGAPFDPRDVFESERVLRQINFIADSRIVVLLNKDDTTKVDLQVITRDRYPHAFSTGGNLSSPEITLYSRNLTGNGVGFSHTSAYDFGQRVGNKEQLSINNFNRSRIDLEANYSNMIEDHSLSFRADRNFYISDIKYAGGILYNRSFRNNRHPAYTQTEWKNELNYQFTDLWLGRSFEINTDNYFDRSHLYLIGQYSHSEFYDVPDSLSHNAPLASNYFYFGSVTFSKRNYYQNNKIYNYDRTEDVPHGFMTTLTYGINKMPSKNRPYFRGEFSFGKAIIPNKGYFYGSFGAGSFFNAGRSEQGEVSIRGKYISRLFDMGVNQFRNFFEVKYIKGFNRYPNEYLLLTEKAGGINSFRDKEIKGVERLIIKTENVLFTQHRFMGFNIMFLNFADFGIIGDGSNLFKQNYQASLGGAIRFINNKLVFNSIEIRLAWLPLLPEGEFPFDLRISGESIPRFDDFIPEAPKQDTFK</sequence>
<organism evidence="1 2">
    <name type="scientific">Carboxylicivirga linearis</name>
    <dbReference type="NCBI Taxonomy" id="1628157"/>
    <lineage>
        <taxon>Bacteria</taxon>
        <taxon>Pseudomonadati</taxon>
        <taxon>Bacteroidota</taxon>
        <taxon>Bacteroidia</taxon>
        <taxon>Marinilabiliales</taxon>
        <taxon>Marinilabiliaceae</taxon>
        <taxon>Carboxylicivirga</taxon>
    </lineage>
</organism>
<evidence type="ECO:0008006" key="3">
    <source>
        <dbReference type="Google" id="ProtNLM"/>
    </source>
</evidence>
<dbReference type="Gene3D" id="3.10.20.310">
    <property type="entry name" value="membrane protein fhac"/>
    <property type="match status" value="1"/>
</dbReference>
<accession>A0ABS5JYX1</accession>
<dbReference type="Proteomes" id="UP000708576">
    <property type="component" value="Unassembled WGS sequence"/>
</dbReference>
<protein>
    <recommendedName>
        <fullName evidence="3">Bacterial surface antigen (D15) domain-containing protein</fullName>
    </recommendedName>
</protein>
<comment type="caution">
    <text evidence="1">The sequence shown here is derived from an EMBL/GenBank/DDBJ whole genome shotgun (WGS) entry which is preliminary data.</text>
</comment>
<evidence type="ECO:0000313" key="2">
    <source>
        <dbReference type="Proteomes" id="UP000708576"/>
    </source>
</evidence>
<name>A0ABS5JYX1_9BACT</name>
<evidence type="ECO:0000313" key="1">
    <source>
        <dbReference type="EMBL" id="MBS2100102.1"/>
    </source>
</evidence>
<dbReference type="EMBL" id="JAGUCO010000018">
    <property type="protein sequence ID" value="MBS2100102.1"/>
    <property type="molecule type" value="Genomic_DNA"/>
</dbReference>
<gene>
    <name evidence="1" type="ORF">KEM10_17575</name>
</gene>
<keyword evidence="2" id="KW-1185">Reference proteome</keyword>